<evidence type="ECO:0000313" key="2">
    <source>
        <dbReference type="Proteomes" id="UP000259157"/>
    </source>
</evidence>
<organism evidence="1 2">
    <name type="scientific">Mycobacterium phage Steamy</name>
    <dbReference type="NCBI Taxonomy" id="2250309"/>
    <lineage>
        <taxon>Viruses</taxon>
        <taxon>Duplodnaviria</taxon>
        <taxon>Heunggongvirae</taxon>
        <taxon>Uroviricota</taxon>
        <taxon>Caudoviricetes</taxon>
        <taxon>Pharaohvirus</taxon>
        <taxon>Pharaohvirus steamy</taxon>
    </lineage>
</organism>
<protein>
    <submittedName>
        <fullName evidence="1">Uncharacterized protein</fullName>
    </submittedName>
</protein>
<dbReference type="RefSeq" id="YP_010061874.1">
    <property type="nucleotide sequence ID" value="NC_054787.1"/>
</dbReference>
<accession>A0A345L0Q9</accession>
<keyword evidence="2" id="KW-1185">Reference proteome</keyword>
<dbReference type="KEGG" id="vg:64871501"/>
<reference evidence="2" key="1">
    <citation type="submission" date="2018-06" db="EMBL/GenBank/DDBJ databases">
        <authorList>
            <person name="Zhirakovskaya E."/>
        </authorList>
    </citation>
    <scope>NUCLEOTIDE SEQUENCE [LARGE SCALE GENOMIC DNA]</scope>
</reference>
<dbReference type="GeneID" id="64871501"/>
<dbReference type="Proteomes" id="UP000259157">
    <property type="component" value="Segment"/>
</dbReference>
<gene>
    <name evidence="1" type="primary">87</name>
    <name evidence="1" type="ORF">SEA_STEAMY_87</name>
</gene>
<proteinExistence type="predicted"/>
<sequence length="95" mass="9924">MTAPTTYFEATALIIEAKARGARVMCGMQCGSEATLLLACPDGTLQGVGCGPCWESHRNMIEAAKIAEASGMAEPFCSRCGEESPSADHIITEGI</sequence>
<evidence type="ECO:0000313" key="1">
    <source>
        <dbReference type="EMBL" id="AXH48861.1"/>
    </source>
</evidence>
<name>A0A345L0Q9_9CAUD</name>
<dbReference type="EMBL" id="MH513984">
    <property type="protein sequence ID" value="AXH48861.1"/>
    <property type="molecule type" value="Genomic_DNA"/>
</dbReference>